<evidence type="ECO:0000256" key="3">
    <source>
        <dbReference type="ARBA" id="ARBA00023163"/>
    </source>
</evidence>
<name>A0ABV9C9A8_9GAMM</name>
<evidence type="ECO:0000256" key="2">
    <source>
        <dbReference type="ARBA" id="ARBA00023125"/>
    </source>
</evidence>
<organism evidence="5 6">
    <name type="scientific">Dyella halodurans</name>
    <dbReference type="NCBI Taxonomy" id="1920171"/>
    <lineage>
        <taxon>Bacteria</taxon>
        <taxon>Pseudomonadati</taxon>
        <taxon>Pseudomonadota</taxon>
        <taxon>Gammaproteobacteria</taxon>
        <taxon>Lysobacterales</taxon>
        <taxon>Rhodanobacteraceae</taxon>
        <taxon>Dyella</taxon>
    </lineage>
</organism>
<proteinExistence type="predicted"/>
<evidence type="ECO:0000313" key="6">
    <source>
        <dbReference type="Proteomes" id="UP001595961"/>
    </source>
</evidence>
<dbReference type="InterPro" id="IPR023187">
    <property type="entry name" value="Tscrpt_reg_MarR-type_CS"/>
</dbReference>
<dbReference type="PROSITE" id="PS01117">
    <property type="entry name" value="HTH_MARR_1"/>
    <property type="match status" value="1"/>
</dbReference>
<dbReference type="InterPro" id="IPR039422">
    <property type="entry name" value="MarR/SlyA-like"/>
</dbReference>
<evidence type="ECO:0000259" key="4">
    <source>
        <dbReference type="PROSITE" id="PS50995"/>
    </source>
</evidence>
<dbReference type="PROSITE" id="PS50995">
    <property type="entry name" value="HTH_MARR_2"/>
    <property type="match status" value="1"/>
</dbReference>
<evidence type="ECO:0000256" key="1">
    <source>
        <dbReference type="ARBA" id="ARBA00023015"/>
    </source>
</evidence>
<gene>
    <name evidence="5" type="ORF">ACFO5W_20660</name>
</gene>
<sequence length="176" mass="19701">MTDDDSTSEQNFPTPYLREAYLRRFPLAAAQRLETVFTLKLVGQQINNVLNTWLEGTAGSPARFMALAVLWGAGGRPVPHQEIIAALQVKRATVSALMFSLEQDGFVQSIGDEKDRRRLLATLTDKGKQVITSAMELNAHRLEKVFVDLSPDELGVIRSLLRRMRDGFVKVSNEKD</sequence>
<keyword evidence="3" id="KW-0804">Transcription</keyword>
<dbReference type="Pfam" id="PF13463">
    <property type="entry name" value="HTH_27"/>
    <property type="match status" value="1"/>
</dbReference>
<dbReference type="PRINTS" id="PR00598">
    <property type="entry name" value="HTHMARR"/>
</dbReference>
<dbReference type="PANTHER" id="PTHR33164:SF43">
    <property type="entry name" value="HTH-TYPE TRANSCRIPTIONAL REPRESSOR YETL"/>
    <property type="match status" value="1"/>
</dbReference>
<accession>A0ABV9C9A8</accession>
<dbReference type="EMBL" id="JBHSGA010000025">
    <property type="protein sequence ID" value="MFC4529069.1"/>
    <property type="molecule type" value="Genomic_DNA"/>
</dbReference>
<feature type="domain" description="HTH marR-type" evidence="4">
    <location>
        <begin position="32"/>
        <end position="166"/>
    </location>
</feature>
<keyword evidence="6" id="KW-1185">Reference proteome</keyword>
<comment type="caution">
    <text evidence="5">The sequence shown here is derived from an EMBL/GenBank/DDBJ whole genome shotgun (WGS) entry which is preliminary data.</text>
</comment>
<keyword evidence="1" id="KW-0805">Transcription regulation</keyword>
<evidence type="ECO:0000313" key="5">
    <source>
        <dbReference type="EMBL" id="MFC4529069.1"/>
    </source>
</evidence>
<dbReference type="SUPFAM" id="SSF46785">
    <property type="entry name" value="Winged helix' DNA-binding domain"/>
    <property type="match status" value="1"/>
</dbReference>
<dbReference type="InterPro" id="IPR000835">
    <property type="entry name" value="HTH_MarR-typ"/>
</dbReference>
<dbReference type="InterPro" id="IPR036388">
    <property type="entry name" value="WH-like_DNA-bd_sf"/>
</dbReference>
<dbReference type="Proteomes" id="UP001595961">
    <property type="component" value="Unassembled WGS sequence"/>
</dbReference>
<dbReference type="InterPro" id="IPR036390">
    <property type="entry name" value="WH_DNA-bd_sf"/>
</dbReference>
<dbReference type="RefSeq" id="WP_266151525.1">
    <property type="nucleotide sequence ID" value="NZ_CP064028.1"/>
</dbReference>
<keyword evidence="2" id="KW-0238">DNA-binding</keyword>
<reference evidence="6" key="1">
    <citation type="journal article" date="2019" name="Int. J. Syst. Evol. Microbiol.">
        <title>The Global Catalogue of Microorganisms (GCM) 10K type strain sequencing project: providing services to taxonomists for standard genome sequencing and annotation.</title>
        <authorList>
            <consortium name="The Broad Institute Genomics Platform"/>
            <consortium name="The Broad Institute Genome Sequencing Center for Infectious Disease"/>
            <person name="Wu L."/>
            <person name="Ma J."/>
        </authorList>
    </citation>
    <scope>NUCLEOTIDE SEQUENCE [LARGE SCALE GENOMIC DNA]</scope>
    <source>
        <strain evidence="6">CCM 4481</strain>
    </source>
</reference>
<dbReference type="SMART" id="SM00347">
    <property type="entry name" value="HTH_MARR"/>
    <property type="match status" value="1"/>
</dbReference>
<protein>
    <submittedName>
        <fullName evidence="5">MarR family winged helix-turn-helix transcriptional regulator</fullName>
    </submittedName>
</protein>
<dbReference type="Gene3D" id="1.10.10.10">
    <property type="entry name" value="Winged helix-like DNA-binding domain superfamily/Winged helix DNA-binding domain"/>
    <property type="match status" value="1"/>
</dbReference>
<dbReference type="PANTHER" id="PTHR33164">
    <property type="entry name" value="TRANSCRIPTIONAL REGULATOR, MARR FAMILY"/>
    <property type="match status" value="1"/>
</dbReference>